<protein>
    <submittedName>
        <fullName evidence="1">Uncharacterized protein</fullName>
    </submittedName>
</protein>
<accession>A0A0A9HQ06</accession>
<sequence length="41" mass="4731">MQDMASLKKSIGRSQVYLTPSNMARNCQNCCFNVLERSENY</sequence>
<reference evidence="1" key="1">
    <citation type="submission" date="2014-09" db="EMBL/GenBank/DDBJ databases">
        <authorList>
            <person name="Magalhaes I.L.F."/>
            <person name="Oliveira U."/>
            <person name="Santos F.R."/>
            <person name="Vidigal T.H.D.A."/>
            <person name="Brescovit A.D."/>
            <person name="Santos A.J."/>
        </authorList>
    </citation>
    <scope>NUCLEOTIDE SEQUENCE</scope>
    <source>
        <tissue evidence="1">Shoot tissue taken approximately 20 cm above the soil surface</tissue>
    </source>
</reference>
<dbReference type="EMBL" id="GBRH01159084">
    <property type="protein sequence ID" value="JAE38812.1"/>
    <property type="molecule type" value="Transcribed_RNA"/>
</dbReference>
<name>A0A0A9HQ06_ARUDO</name>
<evidence type="ECO:0000313" key="1">
    <source>
        <dbReference type="EMBL" id="JAE38812.1"/>
    </source>
</evidence>
<proteinExistence type="predicted"/>
<reference evidence="1" key="2">
    <citation type="journal article" date="2015" name="Data Brief">
        <title>Shoot transcriptome of the giant reed, Arundo donax.</title>
        <authorList>
            <person name="Barrero R.A."/>
            <person name="Guerrero F.D."/>
            <person name="Moolhuijzen P."/>
            <person name="Goolsby J.A."/>
            <person name="Tidwell J."/>
            <person name="Bellgard S.E."/>
            <person name="Bellgard M.I."/>
        </authorList>
    </citation>
    <scope>NUCLEOTIDE SEQUENCE</scope>
    <source>
        <tissue evidence="1">Shoot tissue taken approximately 20 cm above the soil surface</tissue>
    </source>
</reference>
<organism evidence="1">
    <name type="scientific">Arundo donax</name>
    <name type="common">Giant reed</name>
    <name type="synonym">Donax arundinaceus</name>
    <dbReference type="NCBI Taxonomy" id="35708"/>
    <lineage>
        <taxon>Eukaryota</taxon>
        <taxon>Viridiplantae</taxon>
        <taxon>Streptophyta</taxon>
        <taxon>Embryophyta</taxon>
        <taxon>Tracheophyta</taxon>
        <taxon>Spermatophyta</taxon>
        <taxon>Magnoliopsida</taxon>
        <taxon>Liliopsida</taxon>
        <taxon>Poales</taxon>
        <taxon>Poaceae</taxon>
        <taxon>PACMAD clade</taxon>
        <taxon>Arundinoideae</taxon>
        <taxon>Arundineae</taxon>
        <taxon>Arundo</taxon>
    </lineage>
</organism>
<dbReference type="AlphaFoldDB" id="A0A0A9HQ06"/>